<feature type="domain" description="Subtilisin inhibitor" evidence="11">
    <location>
        <begin position="98"/>
        <end position="183"/>
    </location>
</feature>
<feature type="region of interest" description="Disordered" evidence="9">
    <location>
        <begin position="19"/>
        <end position="70"/>
    </location>
</feature>
<comment type="similarity">
    <text evidence="2 8">Belongs to the protease inhibitor I16 (SSI) family.</text>
</comment>
<dbReference type="RefSeq" id="WP_380749836.1">
    <property type="nucleotide sequence ID" value="NZ_JBHSRF010000010.1"/>
</dbReference>
<keyword evidence="6 8" id="KW-0722">Serine protease inhibitor</keyword>
<keyword evidence="5 8" id="KW-0646">Protease inhibitor</keyword>
<evidence type="ECO:0000313" key="13">
    <source>
        <dbReference type="Proteomes" id="UP001596137"/>
    </source>
</evidence>
<dbReference type="InterPro" id="IPR036819">
    <property type="entry name" value="Subtilisin_inhibitor-like_sf"/>
</dbReference>
<comment type="subunit">
    <text evidence="3">Homodimer.</text>
</comment>
<dbReference type="InterPro" id="IPR000691">
    <property type="entry name" value="Prot_inh_I16_SSI"/>
</dbReference>
<dbReference type="PRINTS" id="PR00294">
    <property type="entry name" value="SSBTLNINHBTR"/>
</dbReference>
<evidence type="ECO:0000256" key="3">
    <source>
        <dbReference type="ARBA" id="ARBA00011738"/>
    </source>
</evidence>
<organism evidence="12 13">
    <name type="scientific">Sphaerisporangium aureirubrum</name>
    <dbReference type="NCBI Taxonomy" id="1544736"/>
    <lineage>
        <taxon>Bacteria</taxon>
        <taxon>Bacillati</taxon>
        <taxon>Actinomycetota</taxon>
        <taxon>Actinomycetes</taxon>
        <taxon>Streptosporangiales</taxon>
        <taxon>Streptosporangiaceae</taxon>
        <taxon>Sphaerisporangium</taxon>
    </lineage>
</organism>
<protein>
    <submittedName>
        <fullName evidence="12">SSI family serine proteinase inhibitor</fullName>
    </submittedName>
</protein>
<sequence length="200" mass="20848">MRPHRLLLTTCALTLAATHPATAHTPRATTSQPSGSTAAHSSGATAGHAAAAGVRGGVTGARPSTPGARLTVPDLTRLTKRRSVLTAALAARKDIRRALLLSVAKGESPTPADHAVLLQCAPASGTHPKAADACRLLEPVSADLNELNAKPDQKCTTEYDPVTVYASGLWDTQRLSYEHTFVNPCELRATTGAVFDLGTR</sequence>
<gene>
    <name evidence="12" type="ORF">ACFP1K_10520</name>
</gene>
<dbReference type="Pfam" id="PF00720">
    <property type="entry name" value="SSI"/>
    <property type="match status" value="1"/>
</dbReference>
<evidence type="ECO:0000256" key="8">
    <source>
        <dbReference type="RuleBase" id="RU003471"/>
    </source>
</evidence>
<dbReference type="Proteomes" id="UP001596137">
    <property type="component" value="Unassembled WGS sequence"/>
</dbReference>
<proteinExistence type="inferred from homology"/>
<evidence type="ECO:0000259" key="11">
    <source>
        <dbReference type="Pfam" id="PF00720"/>
    </source>
</evidence>
<feature type="signal peptide" evidence="10">
    <location>
        <begin position="1"/>
        <end position="23"/>
    </location>
</feature>
<evidence type="ECO:0000256" key="5">
    <source>
        <dbReference type="ARBA" id="ARBA00022690"/>
    </source>
</evidence>
<keyword evidence="13" id="KW-1185">Reference proteome</keyword>
<feature type="compositionally biased region" description="Low complexity" evidence="9">
    <location>
        <begin position="19"/>
        <end position="53"/>
    </location>
</feature>
<evidence type="ECO:0000256" key="2">
    <source>
        <dbReference type="ARBA" id="ARBA00010472"/>
    </source>
</evidence>
<dbReference type="Gene3D" id="3.30.350.10">
    <property type="entry name" value="Subtilisin inhibitor-like"/>
    <property type="match status" value="1"/>
</dbReference>
<name>A0ABW1NEQ9_9ACTN</name>
<evidence type="ECO:0000256" key="6">
    <source>
        <dbReference type="ARBA" id="ARBA00022900"/>
    </source>
</evidence>
<dbReference type="SUPFAM" id="SSF55399">
    <property type="entry name" value="Subtilisin inhibitor"/>
    <property type="match status" value="1"/>
</dbReference>
<evidence type="ECO:0000256" key="9">
    <source>
        <dbReference type="SAM" id="MobiDB-lite"/>
    </source>
</evidence>
<dbReference type="EMBL" id="JBHSRF010000010">
    <property type="protein sequence ID" value="MFC6081596.1"/>
    <property type="molecule type" value="Genomic_DNA"/>
</dbReference>
<keyword evidence="7" id="KW-1015">Disulfide bond</keyword>
<keyword evidence="4" id="KW-0964">Secreted</keyword>
<accession>A0ABW1NEQ9</accession>
<evidence type="ECO:0000313" key="12">
    <source>
        <dbReference type="EMBL" id="MFC6081596.1"/>
    </source>
</evidence>
<comment type="caution">
    <text evidence="12">The sequence shown here is derived from an EMBL/GenBank/DDBJ whole genome shotgun (WGS) entry which is preliminary data.</text>
</comment>
<feature type="chain" id="PRO_5047304430" evidence="10">
    <location>
        <begin position="24"/>
        <end position="200"/>
    </location>
</feature>
<evidence type="ECO:0000256" key="7">
    <source>
        <dbReference type="ARBA" id="ARBA00023157"/>
    </source>
</evidence>
<comment type="subcellular location">
    <subcellularLocation>
        <location evidence="1">Secreted</location>
    </subcellularLocation>
</comment>
<evidence type="ECO:0000256" key="10">
    <source>
        <dbReference type="SAM" id="SignalP"/>
    </source>
</evidence>
<keyword evidence="10" id="KW-0732">Signal</keyword>
<dbReference type="InterPro" id="IPR023549">
    <property type="entry name" value="Subtilisin_inhibitor"/>
</dbReference>
<reference evidence="13" key="1">
    <citation type="journal article" date="2019" name="Int. J. Syst. Evol. Microbiol.">
        <title>The Global Catalogue of Microorganisms (GCM) 10K type strain sequencing project: providing services to taxonomists for standard genome sequencing and annotation.</title>
        <authorList>
            <consortium name="The Broad Institute Genomics Platform"/>
            <consortium name="The Broad Institute Genome Sequencing Center for Infectious Disease"/>
            <person name="Wu L."/>
            <person name="Ma J."/>
        </authorList>
    </citation>
    <scope>NUCLEOTIDE SEQUENCE [LARGE SCALE GENOMIC DNA]</scope>
    <source>
        <strain evidence="13">JCM 30346</strain>
    </source>
</reference>
<evidence type="ECO:0000256" key="4">
    <source>
        <dbReference type="ARBA" id="ARBA00022525"/>
    </source>
</evidence>
<evidence type="ECO:0000256" key="1">
    <source>
        <dbReference type="ARBA" id="ARBA00004613"/>
    </source>
</evidence>